<organism evidence="7 8">
    <name type="scientific">Protea cynaroides</name>
    <dbReference type="NCBI Taxonomy" id="273540"/>
    <lineage>
        <taxon>Eukaryota</taxon>
        <taxon>Viridiplantae</taxon>
        <taxon>Streptophyta</taxon>
        <taxon>Embryophyta</taxon>
        <taxon>Tracheophyta</taxon>
        <taxon>Spermatophyta</taxon>
        <taxon>Magnoliopsida</taxon>
        <taxon>Proteales</taxon>
        <taxon>Proteaceae</taxon>
        <taxon>Protea</taxon>
    </lineage>
</organism>
<dbReference type="PIRSF" id="PIRSF036836">
    <property type="entry name" value="RNase_bind_SBP1"/>
    <property type="match status" value="1"/>
</dbReference>
<evidence type="ECO:0000256" key="2">
    <source>
        <dbReference type="ARBA" id="ARBA00022771"/>
    </source>
</evidence>
<dbReference type="Pfam" id="PF13920">
    <property type="entry name" value="zf-C3HC4_3"/>
    <property type="match status" value="1"/>
</dbReference>
<name>A0A9Q0HAA7_9MAGN</name>
<dbReference type="PANTHER" id="PTHR42647">
    <property type="entry name" value="SBP (S-RIBONUCLEASE BINDING PROTEIN) FAMILY PROTEIN"/>
    <property type="match status" value="1"/>
</dbReference>
<feature type="coiled-coil region" evidence="5">
    <location>
        <begin position="190"/>
        <end position="217"/>
    </location>
</feature>
<dbReference type="AlphaFoldDB" id="A0A9Q0HAA7"/>
<dbReference type="GO" id="GO:0008270">
    <property type="term" value="F:zinc ion binding"/>
    <property type="evidence" value="ECO:0007669"/>
    <property type="project" value="UniProtKB-KW"/>
</dbReference>
<protein>
    <recommendedName>
        <fullName evidence="6">RING-type domain-containing protein</fullName>
    </recommendedName>
</protein>
<keyword evidence="8" id="KW-1185">Reference proteome</keyword>
<dbReference type="FunFam" id="3.30.40.10:FF:000239">
    <property type="entry name" value="probable BOI-related E3 ubiquitin-protein ligase 2"/>
    <property type="match status" value="1"/>
</dbReference>
<dbReference type="InterPro" id="IPR001841">
    <property type="entry name" value="Znf_RING"/>
</dbReference>
<sequence length="342" mass="38207">MFGGDNDNTVLPTFHEDNHFQYDCNAANASTQLQLFGNFPAGFTVDPIGCVGNEHVTARNQPAKRGREAEDIPRQQRLQISLKTNICQDEADQSPNVPNPNPVSTGLRLSYDDDERNSAITSASGSMAAALPVILSLGDHLRTETNRQREEFDHYIRVQEEHLAKGVREMMQRHMASFLGSIEKGVGQKLREKELEIQNMNRKNRELVERIKQVAMEVQSWHYRAKYNESMVNVLKSNIKQAIAQGADQAKEGCGDSEVDDAASSFIDYNNHPGVSGGHGNSSSGNRRLKEQMSCRLCKCKEVSILLWPCRHLCLCKDCEGFINVCPVCKSVKTSSVQVYMS</sequence>
<evidence type="ECO:0000256" key="1">
    <source>
        <dbReference type="ARBA" id="ARBA00022723"/>
    </source>
</evidence>
<reference evidence="7" key="1">
    <citation type="journal article" date="2023" name="Plant J.">
        <title>The genome of the king protea, Protea cynaroides.</title>
        <authorList>
            <person name="Chang J."/>
            <person name="Duong T.A."/>
            <person name="Schoeman C."/>
            <person name="Ma X."/>
            <person name="Roodt D."/>
            <person name="Barker N."/>
            <person name="Li Z."/>
            <person name="Van de Peer Y."/>
            <person name="Mizrachi E."/>
        </authorList>
    </citation>
    <scope>NUCLEOTIDE SEQUENCE</scope>
    <source>
        <tissue evidence="7">Young leaves</tissue>
    </source>
</reference>
<dbReference type="GO" id="GO:0004842">
    <property type="term" value="F:ubiquitin-protein transferase activity"/>
    <property type="evidence" value="ECO:0007669"/>
    <property type="project" value="TreeGrafter"/>
</dbReference>
<evidence type="ECO:0000256" key="4">
    <source>
        <dbReference type="PROSITE-ProRule" id="PRU00175"/>
    </source>
</evidence>
<dbReference type="PANTHER" id="PTHR42647:SF9">
    <property type="entry name" value="S-RIBONUCLEASE BINDING PROTEIN SBP1-RELATED"/>
    <property type="match status" value="1"/>
</dbReference>
<accession>A0A9Q0HAA7</accession>
<comment type="caution">
    <text evidence="7">The sequence shown here is derived from an EMBL/GenBank/DDBJ whole genome shotgun (WGS) entry which is preliminary data.</text>
</comment>
<dbReference type="PROSITE" id="PS50089">
    <property type="entry name" value="ZF_RING_2"/>
    <property type="match status" value="1"/>
</dbReference>
<keyword evidence="2 4" id="KW-0863">Zinc-finger</keyword>
<keyword evidence="1" id="KW-0479">Metal-binding</keyword>
<proteinExistence type="predicted"/>
<evidence type="ECO:0000256" key="5">
    <source>
        <dbReference type="SAM" id="Coils"/>
    </source>
</evidence>
<evidence type="ECO:0000313" key="7">
    <source>
        <dbReference type="EMBL" id="KAJ4961015.1"/>
    </source>
</evidence>
<keyword evidence="3" id="KW-0862">Zinc</keyword>
<feature type="domain" description="RING-type" evidence="6">
    <location>
        <begin position="295"/>
        <end position="330"/>
    </location>
</feature>
<dbReference type="Proteomes" id="UP001141806">
    <property type="component" value="Unassembled WGS sequence"/>
</dbReference>
<keyword evidence="5" id="KW-0175">Coiled coil</keyword>
<evidence type="ECO:0000256" key="3">
    <source>
        <dbReference type="ARBA" id="ARBA00022833"/>
    </source>
</evidence>
<dbReference type="InterPro" id="IPR013083">
    <property type="entry name" value="Znf_RING/FYVE/PHD"/>
</dbReference>
<evidence type="ECO:0000259" key="6">
    <source>
        <dbReference type="PROSITE" id="PS50089"/>
    </source>
</evidence>
<dbReference type="OrthoDB" id="1711136at2759"/>
<dbReference type="Gene3D" id="3.30.40.10">
    <property type="entry name" value="Zinc/RING finger domain, C3HC4 (zinc finger)"/>
    <property type="match status" value="1"/>
</dbReference>
<evidence type="ECO:0000313" key="8">
    <source>
        <dbReference type="Proteomes" id="UP001141806"/>
    </source>
</evidence>
<gene>
    <name evidence="7" type="ORF">NE237_020925</name>
</gene>
<dbReference type="EMBL" id="JAMYWD010000009">
    <property type="protein sequence ID" value="KAJ4961015.1"/>
    <property type="molecule type" value="Genomic_DNA"/>
</dbReference>